<gene>
    <name evidence="1" type="ORF">DS421_19g668260</name>
</gene>
<reference evidence="1 2" key="1">
    <citation type="submission" date="2020-01" db="EMBL/GenBank/DDBJ databases">
        <title>Genome sequence of Arachis hypogaea, cultivar Shitouqi.</title>
        <authorList>
            <person name="Zhuang W."/>
            <person name="Chen H."/>
            <person name="Varshney R."/>
            <person name="Wang D."/>
            <person name="Ming R."/>
        </authorList>
    </citation>
    <scope>NUCLEOTIDE SEQUENCE [LARGE SCALE GENOMIC DNA]</scope>
    <source>
        <tissue evidence="1">Young leaf</tissue>
    </source>
</reference>
<protein>
    <submittedName>
        <fullName evidence="1">Uncharacterized protein</fullName>
    </submittedName>
</protein>
<dbReference type="Proteomes" id="UP000464620">
    <property type="component" value="Chromosome B09"/>
</dbReference>
<evidence type="ECO:0000313" key="2">
    <source>
        <dbReference type="Proteomes" id="UP000464620"/>
    </source>
</evidence>
<evidence type="ECO:0000313" key="1">
    <source>
        <dbReference type="EMBL" id="QHN79225.1"/>
    </source>
</evidence>
<organism evidence="1 2">
    <name type="scientific">Arachis hypogaea</name>
    <name type="common">Peanut</name>
    <dbReference type="NCBI Taxonomy" id="3818"/>
    <lineage>
        <taxon>Eukaryota</taxon>
        <taxon>Viridiplantae</taxon>
        <taxon>Streptophyta</taxon>
        <taxon>Embryophyta</taxon>
        <taxon>Tracheophyta</taxon>
        <taxon>Spermatophyta</taxon>
        <taxon>Magnoliopsida</taxon>
        <taxon>eudicotyledons</taxon>
        <taxon>Gunneridae</taxon>
        <taxon>Pentapetalae</taxon>
        <taxon>rosids</taxon>
        <taxon>fabids</taxon>
        <taxon>Fabales</taxon>
        <taxon>Fabaceae</taxon>
        <taxon>Papilionoideae</taxon>
        <taxon>50 kb inversion clade</taxon>
        <taxon>dalbergioids sensu lato</taxon>
        <taxon>Dalbergieae</taxon>
        <taxon>Pterocarpus clade</taxon>
        <taxon>Arachis</taxon>
    </lineage>
</organism>
<dbReference type="EMBL" id="CP031001">
    <property type="protein sequence ID" value="QHN79225.1"/>
    <property type="molecule type" value="Genomic_DNA"/>
</dbReference>
<proteinExistence type="predicted"/>
<name>A0A6B9VE64_ARAHY</name>
<dbReference type="AlphaFoldDB" id="A0A6B9VE64"/>
<accession>A0A6B9VE64</accession>
<sequence length="63" mass="7227">MVISMLASLHGRKCSERVSHRSMRINEKGFRGLYANNNSPLAYLAHHEEDSKQIKRVQGTCRN</sequence>